<name>A0A1A7PP92_9PAST</name>
<comment type="caution">
    <text evidence="3">The sequence shown here is derived from an EMBL/GenBank/DDBJ whole genome shotgun (WGS) entry which is preliminary data.</text>
</comment>
<protein>
    <recommendedName>
        <fullName evidence="2">ACP-like domain-containing protein</fullName>
    </recommendedName>
</protein>
<dbReference type="STRING" id="505345.QV06_06910"/>
<dbReference type="Proteomes" id="UP000092626">
    <property type="component" value="Unassembled WGS sequence"/>
</dbReference>
<feature type="domain" description="ACP-like" evidence="2">
    <location>
        <begin position="142"/>
        <end position="211"/>
    </location>
</feature>
<dbReference type="Pfam" id="PF24574">
    <property type="entry name" value="Nm-ACP"/>
    <property type="match status" value="1"/>
</dbReference>
<dbReference type="PATRIC" id="fig|505345.6.peg.1410"/>
<feature type="chain" id="PRO_5008359262" description="ACP-like domain-containing protein" evidence="1">
    <location>
        <begin position="25"/>
        <end position="234"/>
    </location>
</feature>
<feature type="signal peptide" evidence="1">
    <location>
        <begin position="1"/>
        <end position="24"/>
    </location>
</feature>
<dbReference type="Gene3D" id="2.60.120.380">
    <property type="match status" value="1"/>
</dbReference>
<accession>A0A1A7PP92</accession>
<dbReference type="EMBL" id="JTJR01000026">
    <property type="protein sequence ID" value="OBX04378.1"/>
    <property type="molecule type" value="Genomic_DNA"/>
</dbReference>
<organism evidence="3 4">
    <name type="scientific">Gallibacterium genomosp. 3</name>
    <dbReference type="NCBI Taxonomy" id="505345"/>
    <lineage>
        <taxon>Bacteria</taxon>
        <taxon>Pseudomonadati</taxon>
        <taxon>Pseudomonadota</taxon>
        <taxon>Gammaproteobacteria</taxon>
        <taxon>Pasteurellales</taxon>
        <taxon>Pasteurellaceae</taxon>
        <taxon>Gallibacterium</taxon>
    </lineage>
</organism>
<dbReference type="InterPro" id="IPR056025">
    <property type="entry name" value="ACP_dom"/>
</dbReference>
<dbReference type="RefSeq" id="WP_065237502.1">
    <property type="nucleotide sequence ID" value="NZ_JTJR01000026.1"/>
</dbReference>
<evidence type="ECO:0000313" key="3">
    <source>
        <dbReference type="EMBL" id="OBX04378.1"/>
    </source>
</evidence>
<keyword evidence="1" id="KW-0732">Signal</keyword>
<gene>
    <name evidence="3" type="ORF">QV06_06910</name>
</gene>
<sequence>MKLKTFSTLFLAACLQVGTFNVMAASNNFSVQFPKGETAAELNGTIKGNDVDRYTFYAKKGQVATLEILDKDPQVQFALAYAKKSKQVDLSASQQLLPYSGKYILTVYQTRNDARKQPNKQHFYNVKLSITEQNAQSTATIDSLTYRCDNGKTLVVAYQNDQAKVTWQGKEQLLKQDRKLSKNNTLVFSNQAHLLSVDVIQTQDWQHSKINSWLKLGKTATKDQVLLQECVVTK</sequence>
<evidence type="ECO:0000313" key="4">
    <source>
        <dbReference type="Proteomes" id="UP000092626"/>
    </source>
</evidence>
<dbReference type="AlphaFoldDB" id="A0A1A7PP92"/>
<evidence type="ECO:0000256" key="1">
    <source>
        <dbReference type="SAM" id="SignalP"/>
    </source>
</evidence>
<proteinExistence type="predicted"/>
<evidence type="ECO:0000259" key="2">
    <source>
        <dbReference type="Pfam" id="PF24574"/>
    </source>
</evidence>
<reference evidence="3 4" key="1">
    <citation type="submission" date="2014-11" db="EMBL/GenBank/DDBJ databases">
        <title>Pan-genome of Gallibacterium spp.</title>
        <authorList>
            <person name="Kudirkiene E."/>
            <person name="Bojesen A.M."/>
        </authorList>
    </citation>
    <scope>NUCLEOTIDE SEQUENCE [LARGE SCALE GENOMIC DNA]</scope>
    <source>
        <strain evidence="3 4">59/S3/89</strain>
    </source>
</reference>